<feature type="compositionally biased region" description="Polar residues" evidence="1">
    <location>
        <begin position="135"/>
        <end position="149"/>
    </location>
</feature>
<evidence type="ECO:0000313" key="3">
    <source>
        <dbReference type="Proteomes" id="UP001162131"/>
    </source>
</evidence>
<proteinExistence type="predicted"/>
<sequence length="234" mass="26781">MRFEVLHPQLEDIPGKKKRGLKRFDNHKNLNSPEFALSHSQESSLSPPRKLEIRDTSILETKRLQEELKKKDEQIFKLRKQIEIKKESQVLNKPMLGNALSVTRSQSPKINSNTRHRPKPTKQEISNEYAGRISPKSQSDEIGQTSPRSYSEVQRYASFDGRNINNLSFDTSTYFPNSQLKYTKRHPKVLTNNPILGYVINSSAYRDGSLSPERRKGMADYGTMMMGAAKAANQ</sequence>
<feature type="region of interest" description="Disordered" evidence="1">
    <location>
        <begin position="96"/>
        <end position="149"/>
    </location>
</feature>
<dbReference type="EMBL" id="CAJZBQ010000054">
    <property type="protein sequence ID" value="CAG9332194.1"/>
    <property type="molecule type" value="Genomic_DNA"/>
</dbReference>
<feature type="compositionally biased region" description="Polar residues" evidence="1">
    <location>
        <begin position="100"/>
        <end position="113"/>
    </location>
</feature>
<feature type="region of interest" description="Disordered" evidence="1">
    <location>
        <begin position="23"/>
        <end position="50"/>
    </location>
</feature>
<gene>
    <name evidence="2" type="ORF">BSTOLATCC_MIC55646</name>
</gene>
<keyword evidence="3" id="KW-1185">Reference proteome</keyword>
<reference evidence="2" key="1">
    <citation type="submission" date="2021-09" db="EMBL/GenBank/DDBJ databases">
        <authorList>
            <consortium name="AG Swart"/>
            <person name="Singh M."/>
            <person name="Singh A."/>
            <person name="Seah K."/>
            <person name="Emmerich C."/>
        </authorList>
    </citation>
    <scope>NUCLEOTIDE SEQUENCE</scope>
    <source>
        <strain evidence="2">ATCC30299</strain>
    </source>
</reference>
<organism evidence="2 3">
    <name type="scientific">Blepharisma stoltei</name>
    <dbReference type="NCBI Taxonomy" id="1481888"/>
    <lineage>
        <taxon>Eukaryota</taxon>
        <taxon>Sar</taxon>
        <taxon>Alveolata</taxon>
        <taxon>Ciliophora</taxon>
        <taxon>Postciliodesmatophora</taxon>
        <taxon>Heterotrichea</taxon>
        <taxon>Heterotrichida</taxon>
        <taxon>Blepharismidae</taxon>
        <taxon>Blepharisma</taxon>
    </lineage>
</organism>
<protein>
    <submittedName>
        <fullName evidence="2">Uncharacterized protein</fullName>
    </submittedName>
</protein>
<evidence type="ECO:0000256" key="1">
    <source>
        <dbReference type="SAM" id="MobiDB-lite"/>
    </source>
</evidence>
<dbReference type="Proteomes" id="UP001162131">
    <property type="component" value="Unassembled WGS sequence"/>
</dbReference>
<dbReference type="AlphaFoldDB" id="A0AAU9JY42"/>
<name>A0AAU9JY42_9CILI</name>
<accession>A0AAU9JY42</accession>
<evidence type="ECO:0000313" key="2">
    <source>
        <dbReference type="EMBL" id="CAG9332194.1"/>
    </source>
</evidence>
<comment type="caution">
    <text evidence="2">The sequence shown here is derived from an EMBL/GenBank/DDBJ whole genome shotgun (WGS) entry which is preliminary data.</text>
</comment>